<feature type="compositionally biased region" description="Basic and acidic residues" evidence="3">
    <location>
        <begin position="149"/>
        <end position="170"/>
    </location>
</feature>
<feature type="region of interest" description="Disordered" evidence="3">
    <location>
        <begin position="2568"/>
        <end position="2610"/>
    </location>
</feature>
<name>A0A341CIS6_NEOAA</name>
<feature type="compositionally biased region" description="Basic and acidic residues" evidence="3">
    <location>
        <begin position="259"/>
        <end position="280"/>
    </location>
</feature>
<feature type="region of interest" description="Disordered" evidence="3">
    <location>
        <begin position="2628"/>
        <end position="2871"/>
    </location>
</feature>
<feature type="compositionally biased region" description="Basic and acidic residues" evidence="3">
    <location>
        <begin position="3160"/>
        <end position="3170"/>
    </location>
</feature>
<gene>
    <name evidence="5" type="primary">AHNAK2</name>
</gene>
<protein>
    <submittedName>
        <fullName evidence="5">Protein AHNAK2</fullName>
    </submittedName>
</protein>
<evidence type="ECO:0000256" key="3">
    <source>
        <dbReference type="SAM" id="MobiDB-lite"/>
    </source>
</evidence>
<feature type="compositionally biased region" description="Basic and acidic residues" evidence="3">
    <location>
        <begin position="2474"/>
        <end position="2486"/>
    </location>
</feature>
<feature type="compositionally biased region" description="Low complexity" evidence="3">
    <location>
        <begin position="2582"/>
        <end position="2594"/>
    </location>
</feature>
<dbReference type="GO" id="GO:0005634">
    <property type="term" value="C:nucleus"/>
    <property type="evidence" value="ECO:0007669"/>
    <property type="project" value="UniProtKB-SubCell"/>
</dbReference>
<evidence type="ECO:0000313" key="5">
    <source>
        <dbReference type="RefSeq" id="XP_024613837.1"/>
    </source>
</evidence>
<proteinExistence type="predicted"/>
<feature type="compositionally biased region" description="Basic and acidic residues" evidence="3">
    <location>
        <begin position="3030"/>
        <end position="3047"/>
    </location>
</feature>
<dbReference type="Proteomes" id="UP000252040">
    <property type="component" value="Unplaced"/>
</dbReference>
<keyword evidence="4" id="KW-1185">Reference proteome</keyword>
<feature type="region of interest" description="Disordered" evidence="3">
    <location>
        <begin position="2369"/>
        <end position="2403"/>
    </location>
</feature>
<feature type="region of interest" description="Disordered" evidence="3">
    <location>
        <begin position="3030"/>
        <end position="3335"/>
    </location>
</feature>
<dbReference type="KEGG" id="nasi:112408461"/>
<dbReference type="STRING" id="1706337.A0A341CIS6"/>
<sequence length="3335" mass="350365">MAPSPCPCGFLLGNGGSFPPGAQEKEGAGQPERGRLLGHAPLWTPPVRPDEVRGTKVRGPLCLRLGDQLLNTTIFFDDIKYEDALKILQYSEPYKVQFTIRRQLPAREDDEGASGGAQRGSRGSKKQDQDIAEGRTETPTETLQEDGDQERLISKPREGRGRQPQRERLSWPKFQALKSKRGPGPRRSHSSSEACERGDVPDLSPTSTDTEAQLPEAGPGRQQKRSFSNLRFRVGSGKGLSGRGAHGGTVQAGILVETGPRDSGREASRAAAHGGREDRTAGVPEAAEPPTEPGLRTEGAPGEGAGPAPRPRRKTKEAKDKGETVPQGKAGLGPAPRQSREGAREGTQALEVGIARLSLQDSADQGIHQKHQPEFHVRIPTLKTPRFGLYKEKVLEKEGAATALQRGPRQRRASAEGTEDKGEEAGEAEKHRPRQPPVHPPAQEVGEMEEDAAQKRDEDSKGGGPHTDEKEGKMKMLRVKLPSFGWSPAKEAKGDKATQLQETEKEKESSITVVTLETDIKGKDGLERHSKFKMPKFKMPSFAVSVPRKSVEATVEVSVPKAQAEVTLPPLQGDVKTSDLSIELPSAELEVKAAKVGLKLPEGHLPEAESTEAAAEIGLKGHLPKVQMPSIKVPQVDIKGPKLELKDAKGEVTTPDVEVSLASVEVDIQAAGTKLEGDVSLGDKEVAARESKFKMPKFKMPSFGLSVPSKSVEASLEGSGPKAQAEVTLPSVQAEVKTSDLSVELPSAELDVKAAEVGVKLPEGHLPEAEPKEAAAGIGLKGHLPKVQMPSIKVPKVDIKGPKLDLKDAKGEVTTPDMEVSLPSVEVDTKAVDIMLAGDVSLGDKEVAARDSKFKMPKFKMPSFGVSAPSKSDEAIVEVSVPKAQAKVTQPLVQADVKTSDLSIELPSTELEVKAVEAGVKLLEGHLPKVEPKEAVVGIRLKDHLPKVPGPSIKVPEVDIKAHKVDIKGPKLDLKDAKGEVTAPNMEVSLPSMVVDTQVAGSKVEGDVSLGDTEMTVRDSKFKMPKFKMPSVGVSAPSKSVKAAMEVSVPKAQAKVTRPSVQADVKTSDLSIELHSSKLEVKAAEVGVKLPEGHLAEVESTEAAAEIGLKGHLSKVQMPSEMTVRDSKFKMPKFKMPSFGVSAPSKSDKAIVEVSVPKAQAKVTQPSVQADVKTSDFSIELPSSKLEVKVAEVGVKLPEGHLPEVESTEAAAEIGLKGHLPKVQMPSIKVPKVDIKGPKLDLKDAKGKVTTPDVKVSLPSVEVDIQAAGTKLEGDVSLGNKEVAARESKFKMPKFKMPAFGVSAPSKSVQAAMEVSVPKAQAEVTMPSVQADVKTSDLSIELPSAKLEVKAAEVGVKLPEGHLPEVETKEAVAGIGLKDHLSKVKMPSIKVPKVDIKDPQVDIKGPKLELKDAKGEVTTPDVEMSLPSMEVDTQVVDSKLEGDVSLGNKEVAARESKFKMPKFKMLSFGLSVPSKSVKASLEGSEPKAQAEVTLPSVQAEVKTSDLSVELPSAELDVKAAEVGVKLPEGHLPEAEPKEAAAGIGLKGHLPKVQMPSIKVPKVDIKGPKLELKDAKGEVTTPDVEVSLPSVEVDIQAAGTKLEGDVSLGNKEVAARESKFKMPKFKMPSFGVSAPSKSVEATVEVTLPSVQADSKTSDLRIELPSTELDVKAAEVGVKFPEGHLPEVEPKEAVVGIGLKDHLPKVKMPSIKVPEVDIQGPQVGIKGPKLDLKDAKGEVTTPDMEVSVPKAQAKVTQPLVQADVKTSDLSIKLPSSKLEVNAAEVGVKLPEGHLPEAESTEAAAEIGLKDHLPKGQMPSIKVPKVDIKGPQVDIKGPKLDLKDAKGEVTAPNMEVSLPSMEVDTQVAGSKVEGDVSLGDTEMTIRDSKFKIPKFKMPSVGVSAPSKSVQAAVEVSVPKAQADVTLPSLQADVKTSDLSIELPSSKLEVKAAEVGVKLPEGHLPEAESTEVAAEIGLKGHLSKVQMPSIKVPKVDIKAPQVDIKGPKLDLKDAKGEVTTPDVEVSLPSVEVDIQAAGTKLEGDLSLGNKEVAARESKFKMPKFKMPSFGVSAPSKPIQAAVEVSVPKAQAEVTMPSVQADVKTSDLSIELPSTKLEVKAAEVGVKLPEGHLPEVEPKEAVAGIGLKDHLSKVKMPSIKVPKVDIKDPQVDIKGPKLDLKDAKGEVTTPDMEVSLPSMEVDTQVADSKLEGDVSLGNKEVAARESKFKMPKFKMPSFGVSAPRKSIEAALEESVPKVQAQVTLPSVQADVKTSALSIELPSTELEVKDAKVGVKLPEGHLLRAEPREVALGIALKGHLPKLQKPSIKVPKVDIKGPKLDLKDAKGEVLTKYQVTLPAAAVSPELPLEAAPCSQNDAYLPSSESSASLPTQERVAASQTDSPAGPVDPMSLASYGRVSFPKLHPPKFGFSVPEAADAETEASAGDCAPSLSATGPARGLDSTAVLCSAWPSAVAAGETPAKDTERGGKESPLKMPWIKLPSFSWSPKNGAVPPEDPERSLDDAEIGVAVDTGHKGVPPGCPVSAVEVAVDALPEKDGEESGVGSPVCAVLEPAPLTGLTPEGGPGLPRGDPAAPRSRPPAGGGAPEGADVDPHLPQAHAPLLDFARPDLRPSKARVGVRSSAGGPPSLGHSGQGHGLRDGSASQPLGEATAPSVGDPQQPSCSPADVDAPAVESAASQGGWFRLPALRLPGLRSPAKERGAAGARGAPAPAPAASALREGESPAPVRGQGVPGSEVEEAMSLQPPEAGADEAAAELASHADADVLKRSPEDKRSEPHLSPAGAPAAGLSPSEARVRPGEGSLPLQMPSGRLSGTQAPPAGPAGPGLAAGQGRAEEWPSQPEGPIKLKASRTDGPSQVSVVNMGQPWEGSVVTVRLPRLSVPRFAFPDPSSEADVFIPAVTEVRCPGSSLAHALHEGSPGVWGASILRAGAGAPGGQPVALGFSLEASPISEVRVRVQRAQGEGPEVAVHSRATAELADLSGPEAISTQVVRQLEIPASEIQTASYGFSLLKGKMPEPRTRVSVRDSRLRDGLQEASKQAAPGAEPASGGLQPDTGGPFEVISPRVNVPGQPMFTPKMHSGRQGADSCSDKDEAAEALVFPPKEASGEAATSLAEEDSAPREKPGGRRSGLFRFWLPNVGFSSSAEEPRADSKGEARAAAALQTQPGAQPEAELPKKPQRAGWFRFPTLGLSSSPTKKSESSEDEAALAEQNPQEQAVTFFDAPESFSPEGEGAGGPAETAGARAMATSTARTGLVLLEQDPEGGMHLHPGPPPSEDRRTDERRPCEAPTVRTRVSTLIHSTESEAEVPESGGAPPSHSPP</sequence>
<evidence type="ECO:0000313" key="4">
    <source>
        <dbReference type="Proteomes" id="UP000252040"/>
    </source>
</evidence>
<dbReference type="FunCoup" id="A0A341CIS6">
    <property type="interactions" value="10"/>
</dbReference>
<accession>A0A341CIS6</accession>
<feature type="compositionally biased region" description="Basic and acidic residues" evidence="3">
    <location>
        <begin position="452"/>
        <end position="474"/>
    </location>
</feature>
<dbReference type="PANTHER" id="PTHR23348">
    <property type="entry name" value="PERIAXIN/AHNAK"/>
    <property type="match status" value="1"/>
</dbReference>
<comment type="subcellular location">
    <subcellularLocation>
        <location evidence="1">Nucleus</location>
    </subcellularLocation>
</comment>
<feature type="compositionally biased region" description="Basic and acidic residues" evidence="3">
    <location>
        <begin position="490"/>
        <end position="509"/>
    </location>
</feature>
<dbReference type="PANTHER" id="PTHR23348:SF37">
    <property type="entry name" value="PROTEIN AHNAK2"/>
    <property type="match status" value="1"/>
</dbReference>
<feature type="region of interest" description="Disordered" evidence="3">
    <location>
        <begin position="398"/>
        <end position="510"/>
    </location>
</feature>
<evidence type="ECO:0000256" key="1">
    <source>
        <dbReference type="ARBA" id="ARBA00004123"/>
    </source>
</evidence>
<dbReference type="RefSeq" id="XP_024613837.1">
    <property type="nucleotide sequence ID" value="XM_024758069.1"/>
</dbReference>
<dbReference type="InterPro" id="IPR052082">
    <property type="entry name" value="Myelin_sheath_structural"/>
</dbReference>
<evidence type="ECO:0000256" key="2">
    <source>
        <dbReference type="ARBA" id="ARBA00023242"/>
    </source>
</evidence>
<feature type="compositionally biased region" description="Basic and acidic residues" evidence="3">
    <location>
        <begin position="125"/>
        <end position="138"/>
    </location>
</feature>
<feature type="compositionally biased region" description="Basic and acidic residues" evidence="3">
    <location>
        <begin position="2773"/>
        <end position="2791"/>
    </location>
</feature>
<keyword evidence="2" id="KW-0539">Nucleus</keyword>
<feature type="region of interest" description="Disordered" evidence="3">
    <location>
        <begin position="105"/>
        <end position="349"/>
    </location>
</feature>
<feature type="region of interest" description="Disordered" evidence="3">
    <location>
        <begin position="2468"/>
        <end position="2489"/>
    </location>
</feature>
<feature type="compositionally biased region" description="Low complexity" evidence="3">
    <location>
        <begin position="2793"/>
        <end position="2806"/>
    </location>
</feature>
<feature type="compositionally biased region" description="Basic residues" evidence="3">
    <location>
        <begin position="178"/>
        <end position="189"/>
    </location>
</feature>
<organism evidence="4 5">
    <name type="scientific">Neophocaena asiaeorientalis asiaeorientalis</name>
    <name type="common">Yangtze finless porpoise</name>
    <name type="synonym">Neophocaena phocaenoides subsp. asiaeorientalis</name>
    <dbReference type="NCBI Taxonomy" id="1706337"/>
    <lineage>
        <taxon>Eukaryota</taxon>
        <taxon>Metazoa</taxon>
        <taxon>Chordata</taxon>
        <taxon>Craniata</taxon>
        <taxon>Vertebrata</taxon>
        <taxon>Euteleostomi</taxon>
        <taxon>Mammalia</taxon>
        <taxon>Eutheria</taxon>
        <taxon>Laurasiatheria</taxon>
        <taxon>Artiodactyla</taxon>
        <taxon>Whippomorpha</taxon>
        <taxon>Cetacea</taxon>
        <taxon>Odontoceti</taxon>
        <taxon>Phocoenidae</taxon>
        <taxon>Neophocaena</taxon>
    </lineage>
</organism>
<feature type="compositionally biased region" description="Basic and acidic residues" evidence="3">
    <location>
        <begin position="3289"/>
        <end position="3300"/>
    </location>
</feature>
<feature type="region of interest" description="Disordered" evidence="3">
    <location>
        <begin position="17"/>
        <end position="51"/>
    </location>
</feature>
<feature type="compositionally biased region" description="Polar residues" evidence="3">
    <location>
        <begin position="2369"/>
        <end position="2396"/>
    </location>
</feature>
<dbReference type="InParanoid" id="A0A341CIS6"/>
<feature type="compositionally biased region" description="Basic and acidic residues" evidence="3">
    <location>
        <begin position="23"/>
        <end position="35"/>
    </location>
</feature>
<dbReference type="GO" id="GO:0043034">
    <property type="term" value="C:costamere"/>
    <property type="evidence" value="ECO:0007669"/>
    <property type="project" value="TreeGrafter"/>
</dbReference>
<feature type="compositionally biased region" description="Basic and acidic residues" evidence="3">
    <location>
        <begin position="418"/>
        <end position="430"/>
    </location>
</feature>
<reference evidence="5" key="1">
    <citation type="submission" date="2025-08" db="UniProtKB">
        <authorList>
            <consortium name="RefSeq"/>
        </authorList>
    </citation>
    <scope>IDENTIFICATION</scope>
    <source>
        <tissue evidence="5">Meat</tissue>
    </source>
</reference>
<dbReference type="GO" id="GO:0043484">
    <property type="term" value="P:regulation of RNA splicing"/>
    <property type="evidence" value="ECO:0007669"/>
    <property type="project" value="TreeGrafter"/>
</dbReference>
<feature type="compositionally biased region" description="Low complexity" evidence="3">
    <location>
        <begin position="2716"/>
        <end position="2729"/>
    </location>
</feature>
<feature type="compositionally biased region" description="Gly residues" evidence="3">
    <location>
        <begin position="236"/>
        <end position="247"/>
    </location>
</feature>
<dbReference type="GeneID" id="112408461"/>
<dbReference type="CTD" id="113146"/>